<dbReference type="PANTHER" id="PTHR23150">
    <property type="entry name" value="SULFATASE MODIFYING FACTOR 1, 2"/>
    <property type="match status" value="1"/>
</dbReference>
<dbReference type="Proteomes" id="UP000603453">
    <property type="component" value="Unassembled WGS sequence"/>
</dbReference>
<dbReference type="EMBL" id="JAEPRD010000012">
    <property type="protein sequence ID" value="KAG2210315.1"/>
    <property type="molecule type" value="Genomic_DNA"/>
</dbReference>
<dbReference type="GO" id="GO:0120147">
    <property type="term" value="F:formylglycine-generating oxidase activity"/>
    <property type="evidence" value="ECO:0007669"/>
    <property type="project" value="TreeGrafter"/>
</dbReference>
<name>A0A8H7RH54_9FUNG</name>
<evidence type="ECO:0000259" key="1">
    <source>
        <dbReference type="Pfam" id="PF03781"/>
    </source>
</evidence>
<sequence length="738" mass="85204">MLVKAFSEDYQLKFRPHQIEGPASPRDYLDWNTRLRKWRLEQHNSAKETHTTTGYDIPGLQWAQTTYVQPHVMANDLFLFDPETNKYTVDRYLKDAEERYGTIDSIVIWPTFPNLGCDSRNSEDFFRCLPGGTLGIRSLVDEFHSNKVKVLFPVLSWDNGTRDPQAQWSYILPRLFKEYNIDGMSSDVSYFTQDYWMNSLAIGHPLVYHSQANKENAVGAAPAMDDTYAMQWNTMDMAKYETNLRVPTVAARKFIEPRHMTHTSDKWSRNKTGMIQHAFFNGLGIEMWENIFGTWNQLAPRDAEALRRTSSILRTFGPDFLSSSEWEPHCPCVRWETVFSSKFPSRSTKEQILWTFVNRGPAVVTGHQIVVNYHIGIQYYDVWHGQEITPTNIVDGLATLSFDIEPHGYGCIFATSDVSELPTGFDVLLKTMHYRSRTPLHKYPICSAILWQELDEITVTKCHVENLCGMVRIEGDTYDFRVRGLSAHPTGSSEYPGTDIKYPWEFQPTRSHATYTMKINTFYIDAYNVTESQFKKFIDETNYKPADPTNFLKHWVGGCYPSSRANKPVTHVSIEDARAYAKWAGKRLPHEWEWQYVAQAGTEYRNYPWGNEWDESKVPEVYNGRERLYPEHPPADVDANPTGRSPLGVYDLVGNVWQWTDVYRDEHTRAAIIRGGSYYQAKNSEQYFPQAYRNDQHGKYLLMSPSVDRSGTIGFRCVRDTEESSAAMGNCSFVDDEC</sequence>
<evidence type="ECO:0000313" key="3">
    <source>
        <dbReference type="Proteomes" id="UP000603453"/>
    </source>
</evidence>
<proteinExistence type="predicted"/>
<dbReference type="InterPro" id="IPR005532">
    <property type="entry name" value="SUMF_dom"/>
</dbReference>
<dbReference type="AlphaFoldDB" id="A0A8H7RH54"/>
<accession>A0A8H7RH54</accession>
<dbReference type="InterPro" id="IPR016187">
    <property type="entry name" value="CTDL_fold"/>
</dbReference>
<gene>
    <name evidence="2" type="ORF">INT47_003300</name>
</gene>
<reference evidence="2" key="1">
    <citation type="submission" date="2020-12" db="EMBL/GenBank/DDBJ databases">
        <title>Metabolic potential, ecology and presence of endohyphal bacteria is reflected in genomic diversity of Mucoromycotina.</title>
        <authorList>
            <person name="Muszewska A."/>
            <person name="Okrasinska A."/>
            <person name="Steczkiewicz K."/>
            <person name="Drgas O."/>
            <person name="Orlowska M."/>
            <person name="Perlinska-Lenart U."/>
            <person name="Aleksandrzak-Piekarczyk T."/>
            <person name="Szatraj K."/>
            <person name="Zielenkiewicz U."/>
            <person name="Pilsyk S."/>
            <person name="Malc E."/>
            <person name="Mieczkowski P."/>
            <person name="Kruszewska J.S."/>
            <person name="Biernat P."/>
            <person name="Pawlowska J."/>
        </authorList>
    </citation>
    <scope>NUCLEOTIDE SEQUENCE</scope>
    <source>
        <strain evidence="2">WA0000017839</strain>
    </source>
</reference>
<protein>
    <recommendedName>
        <fullName evidence="1">Sulfatase-modifying factor enzyme-like domain-containing protein</fullName>
    </recommendedName>
</protein>
<dbReference type="OrthoDB" id="659at2759"/>
<evidence type="ECO:0000313" key="2">
    <source>
        <dbReference type="EMBL" id="KAG2210315.1"/>
    </source>
</evidence>
<dbReference type="InterPro" id="IPR042095">
    <property type="entry name" value="SUMF_sf"/>
</dbReference>
<dbReference type="SUPFAM" id="SSF56436">
    <property type="entry name" value="C-type lectin-like"/>
    <property type="match status" value="1"/>
</dbReference>
<keyword evidence="3" id="KW-1185">Reference proteome</keyword>
<feature type="domain" description="Sulfatase-modifying factor enzyme-like" evidence="1">
    <location>
        <begin position="510"/>
        <end position="719"/>
    </location>
</feature>
<organism evidence="2 3">
    <name type="scientific">Mucor saturninus</name>
    <dbReference type="NCBI Taxonomy" id="64648"/>
    <lineage>
        <taxon>Eukaryota</taxon>
        <taxon>Fungi</taxon>
        <taxon>Fungi incertae sedis</taxon>
        <taxon>Mucoromycota</taxon>
        <taxon>Mucoromycotina</taxon>
        <taxon>Mucoromycetes</taxon>
        <taxon>Mucorales</taxon>
        <taxon>Mucorineae</taxon>
        <taxon>Mucoraceae</taxon>
        <taxon>Mucor</taxon>
    </lineage>
</organism>
<dbReference type="Gene3D" id="3.90.1580.10">
    <property type="entry name" value="paralog of FGE (formylglycine-generating enzyme)"/>
    <property type="match status" value="1"/>
</dbReference>
<dbReference type="Pfam" id="PF03781">
    <property type="entry name" value="FGE-sulfatase"/>
    <property type="match status" value="1"/>
</dbReference>
<dbReference type="InterPro" id="IPR051043">
    <property type="entry name" value="Sulfatase_Mod_Factor_Kinase"/>
</dbReference>
<comment type="caution">
    <text evidence="2">The sequence shown here is derived from an EMBL/GenBank/DDBJ whole genome shotgun (WGS) entry which is preliminary data.</text>
</comment>
<dbReference type="PANTHER" id="PTHR23150:SF19">
    <property type="entry name" value="FORMYLGLYCINE-GENERATING ENZYME"/>
    <property type="match status" value="1"/>
</dbReference>